<dbReference type="InterPro" id="IPR045865">
    <property type="entry name" value="ACT-like_dom_sf"/>
</dbReference>
<accession>G0A0S6</accession>
<dbReference type="KEGG" id="mmt:Metme_1592"/>
<dbReference type="GO" id="GO:0016151">
    <property type="term" value="F:nickel cation binding"/>
    <property type="evidence" value="ECO:0007669"/>
    <property type="project" value="UniProtKB-UniRule"/>
</dbReference>
<keyword evidence="2 7" id="KW-0533">Nickel</keyword>
<feature type="binding site" evidence="7">
    <location>
        <position position="95"/>
    </location>
    <ligand>
        <name>Ni(2+)</name>
        <dbReference type="ChEBI" id="CHEBI:49786"/>
    </ligand>
</feature>
<feature type="binding site" evidence="7">
    <location>
        <position position="106"/>
    </location>
    <ligand>
        <name>Ni(2+)</name>
        <dbReference type="ChEBI" id="CHEBI:49786"/>
    </ligand>
</feature>
<keyword evidence="3 7" id="KW-0479">Metal-binding</keyword>
<protein>
    <recommendedName>
        <fullName evidence="7">Putative nickel-responsive regulator</fullName>
    </recommendedName>
</protein>
<dbReference type="STRING" id="857087.Metme_1592"/>
<dbReference type="InterPro" id="IPR010985">
    <property type="entry name" value="Ribbon_hlx_hlx"/>
</dbReference>
<dbReference type="CDD" id="cd22231">
    <property type="entry name" value="RHH_NikR_HicB-like"/>
    <property type="match status" value="1"/>
</dbReference>
<dbReference type="Gene3D" id="3.30.70.1150">
    <property type="entry name" value="ACT-like. Chain A, domain 2"/>
    <property type="match status" value="1"/>
</dbReference>
<dbReference type="AlphaFoldDB" id="G0A0S6"/>
<dbReference type="InterPro" id="IPR050192">
    <property type="entry name" value="CopG/NikR_regulator"/>
</dbReference>
<dbReference type="EMBL" id="CP002738">
    <property type="protein sequence ID" value="AEG00011.1"/>
    <property type="molecule type" value="Genomic_DNA"/>
</dbReference>
<dbReference type="InterPro" id="IPR002145">
    <property type="entry name" value="CopG"/>
</dbReference>
<dbReference type="InterPro" id="IPR013321">
    <property type="entry name" value="Arc_rbn_hlx_hlx"/>
</dbReference>
<evidence type="ECO:0000256" key="1">
    <source>
        <dbReference type="ARBA" id="ARBA00008478"/>
    </source>
</evidence>
<evidence type="ECO:0000313" key="10">
    <source>
        <dbReference type="EMBL" id="AEG00011.1"/>
    </source>
</evidence>
<feature type="domain" description="Ribbon-helix-helix protein CopG" evidence="8">
    <location>
        <begin position="20"/>
        <end position="60"/>
    </location>
</feature>
<organism evidence="10 11">
    <name type="scientific">Methylomonas methanica (strain DSM 25384 / MC09)</name>
    <dbReference type="NCBI Taxonomy" id="857087"/>
    <lineage>
        <taxon>Bacteria</taxon>
        <taxon>Pseudomonadati</taxon>
        <taxon>Pseudomonadota</taxon>
        <taxon>Gammaproteobacteria</taxon>
        <taxon>Methylococcales</taxon>
        <taxon>Methylococcaceae</taxon>
        <taxon>Methylomonas</taxon>
    </lineage>
</organism>
<dbReference type="GO" id="GO:0003677">
    <property type="term" value="F:DNA binding"/>
    <property type="evidence" value="ECO:0007669"/>
    <property type="project" value="UniProtKB-KW"/>
</dbReference>
<dbReference type="Pfam" id="PF08753">
    <property type="entry name" value="NikR_C"/>
    <property type="match status" value="1"/>
</dbReference>
<keyword evidence="5 7" id="KW-0238">DNA-binding</keyword>
<dbReference type="PANTHER" id="PTHR34719:SF2">
    <property type="entry name" value="NICKEL-RESPONSIVE REGULATOR"/>
    <property type="match status" value="1"/>
</dbReference>
<dbReference type="InterPro" id="IPR022988">
    <property type="entry name" value="Ni_resp_reg_NikR"/>
</dbReference>
<reference evidence="10 11" key="1">
    <citation type="journal article" date="2011" name="J. Bacteriol.">
        <title>Complete Genome Sequence of the Aerobic Marine Methanotroph Methylomonas methanica MC09.</title>
        <authorList>
            <person name="Boden R."/>
            <person name="Cunliffe M."/>
            <person name="Scanlan J."/>
            <person name="Moussard H."/>
            <person name="Kits K.D."/>
            <person name="Klotz M.G."/>
            <person name="Jetten M.S."/>
            <person name="Vuilleumier S."/>
            <person name="Han J."/>
            <person name="Peters L."/>
            <person name="Mikhailova N."/>
            <person name="Teshima H."/>
            <person name="Tapia R."/>
            <person name="Kyrpides N."/>
            <person name="Ivanova N."/>
            <person name="Pagani I."/>
            <person name="Cheng J.F."/>
            <person name="Goodwin L."/>
            <person name="Han C."/>
            <person name="Hauser L."/>
            <person name="Land M.L."/>
            <person name="Lapidus A."/>
            <person name="Lucas S."/>
            <person name="Pitluck S."/>
            <person name="Woyke T."/>
            <person name="Stein L."/>
            <person name="Murrell J.C."/>
        </authorList>
    </citation>
    <scope>NUCLEOTIDE SEQUENCE [LARGE SCALE GENOMIC DNA]</scope>
    <source>
        <strain evidence="10 11">MC09</strain>
    </source>
</reference>
<name>G0A0S6_METMM</name>
<evidence type="ECO:0000256" key="6">
    <source>
        <dbReference type="ARBA" id="ARBA00023163"/>
    </source>
</evidence>
<evidence type="ECO:0000259" key="8">
    <source>
        <dbReference type="Pfam" id="PF01402"/>
    </source>
</evidence>
<dbReference type="eggNOG" id="COG0864">
    <property type="taxonomic scope" value="Bacteria"/>
</dbReference>
<reference evidence="11" key="3">
    <citation type="submission" date="2011-05" db="EMBL/GenBank/DDBJ databases">
        <title>Complete sequence of Methylomonas methanica MC09.</title>
        <authorList>
            <consortium name="US DOE Joint Genome Institute"/>
            <person name="Lucas S."/>
            <person name="Han J."/>
            <person name="Lapidus A."/>
            <person name="Cheng J.-F."/>
            <person name="Goodwin L."/>
            <person name="Pitluck S."/>
            <person name="Peters L."/>
            <person name="Mikhailova N."/>
            <person name="Teshima H."/>
            <person name="Han C."/>
            <person name="Tapia R."/>
            <person name="Land M."/>
            <person name="Hauser L."/>
            <person name="Kyrpides N."/>
            <person name="Ivanova N."/>
            <person name="Pagani I."/>
            <person name="Stein L."/>
            <person name="Woyke T."/>
        </authorList>
    </citation>
    <scope>NUCLEOTIDE SEQUENCE [LARGE SCALE GENOMIC DNA]</scope>
    <source>
        <strain evidence="11">MC09</strain>
    </source>
</reference>
<dbReference type="Proteomes" id="UP000008888">
    <property type="component" value="Chromosome"/>
</dbReference>
<dbReference type="GO" id="GO:0003700">
    <property type="term" value="F:DNA-binding transcription factor activity"/>
    <property type="evidence" value="ECO:0007669"/>
    <property type="project" value="UniProtKB-UniRule"/>
</dbReference>
<evidence type="ECO:0000256" key="5">
    <source>
        <dbReference type="ARBA" id="ARBA00023125"/>
    </source>
</evidence>
<evidence type="ECO:0000256" key="7">
    <source>
        <dbReference type="HAMAP-Rule" id="MF_00476"/>
    </source>
</evidence>
<dbReference type="NCBIfam" id="NF002815">
    <property type="entry name" value="PRK02967.1"/>
    <property type="match status" value="1"/>
</dbReference>
<feature type="domain" description="Transcription factor NikR nickel binding C-terminal" evidence="9">
    <location>
        <begin position="72"/>
        <end position="148"/>
    </location>
</feature>
<evidence type="ECO:0000259" key="9">
    <source>
        <dbReference type="Pfam" id="PF08753"/>
    </source>
</evidence>
<dbReference type="HAMAP" id="MF_00476">
    <property type="entry name" value="NikR"/>
    <property type="match status" value="1"/>
</dbReference>
<dbReference type="PANTHER" id="PTHR34719">
    <property type="entry name" value="NICKEL-RESPONSIVE REGULATOR"/>
    <property type="match status" value="1"/>
</dbReference>
<evidence type="ECO:0000256" key="2">
    <source>
        <dbReference type="ARBA" id="ARBA00022596"/>
    </source>
</evidence>
<dbReference type="InterPro" id="IPR027271">
    <property type="entry name" value="Acetolactate_synth/TF_NikR_C"/>
</dbReference>
<comment type="cofactor">
    <cofactor evidence="7">
        <name>Ni(2+)</name>
        <dbReference type="ChEBI" id="CHEBI:49786"/>
    </cofactor>
    <text evidence="7">Binds 1 nickel ion per subunit.</text>
</comment>
<dbReference type="Gene3D" id="1.10.1220.10">
    <property type="entry name" value="Met repressor-like"/>
    <property type="match status" value="1"/>
</dbReference>
<reference key="2">
    <citation type="submission" date="2011-05" db="EMBL/GenBank/DDBJ databases">
        <title>Complete genome sequence of the aerobic marine methanotroph Methylomonas methanica MC09.</title>
        <authorList>
            <person name="Boden R."/>
            <person name="Cunliffe M."/>
            <person name="Scanlan J."/>
            <person name="Moussard H."/>
            <person name="Kits K.D."/>
            <person name="Klotz M."/>
            <person name="Jetten M."/>
            <person name="Vuilleumier S."/>
            <person name="Han J."/>
            <person name="Peters L."/>
            <person name="Mikhailova N."/>
            <person name="Teshima H."/>
            <person name="Tapia R."/>
            <person name="Kyrpides N."/>
            <person name="Ivanova N."/>
            <person name="Pagani I."/>
            <person name="Cheng J.-F."/>
            <person name="Goodwin L."/>
            <person name="Han C."/>
            <person name="Hauser L."/>
            <person name="Land M."/>
            <person name="Lapidus A."/>
            <person name="Lucas S."/>
            <person name="Pitluck S."/>
            <person name="Woyke T."/>
            <person name="Stein L.Y."/>
            <person name="Murrell C."/>
        </authorList>
    </citation>
    <scope>NUCLEOTIDE SEQUENCE</scope>
    <source>
        <strain>MC09</strain>
    </source>
</reference>
<keyword evidence="11" id="KW-1185">Reference proteome</keyword>
<dbReference type="SUPFAM" id="SSF47598">
    <property type="entry name" value="Ribbon-helix-helix"/>
    <property type="match status" value="1"/>
</dbReference>
<evidence type="ECO:0000256" key="4">
    <source>
        <dbReference type="ARBA" id="ARBA00023015"/>
    </source>
</evidence>
<sequence>MSYNLRTLLIIRKQRSSTLERFTISLSDELAADFDQWIDARGYKNRSEAVRDLLRKEIETKRLDQDQTIHSVATLSYVYNHHERNLAERLTAHQHEAHDLVVSTMHVHLDHDDCLETLFLRGFTQQIRNFAEKITAETGVRHSALNLIPVKVAALHYAHHAHFHPHS</sequence>
<comment type="function">
    <text evidence="7">Transcriptional regulator.</text>
</comment>
<evidence type="ECO:0000256" key="3">
    <source>
        <dbReference type="ARBA" id="ARBA00022723"/>
    </source>
</evidence>
<comment type="similarity">
    <text evidence="1 7">Belongs to the transcriptional regulatory CopG/NikR family.</text>
</comment>
<dbReference type="NCBIfam" id="NF003381">
    <property type="entry name" value="PRK04460.1"/>
    <property type="match status" value="1"/>
</dbReference>
<dbReference type="HOGENOM" id="CLU_113319_1_4_6"/>
<evidence type="ECO:0000313" key="11">
    <source>
        <dbReference type="Proteomes" id="UP000008888"/>
    </source>
</evidence>
<proteinExistence type="inferred from homology"/>
<dbReference type="NCBIfam" id="NF002169">
    <property type="entry name" value="PRK01002.1"/>
    <property type="match status" value="1"/>
</dbReference>
<feature type="binding site" evidence="7">
    <location>
        <position position="114"/>
    </location>
    <ligand>
        <name>Ni(2+)</name>
        <dbReference type="ChEBI" id="CHEBI:49786"/>
    </ligand>
</feature>
<dbReference type="SUPFAM" id="SSF55021">
    <property type="entry name" value="ACT-like"/>
    <property type="match status" value="1"/>
</dbReference>
<keyword evidence="6 7" id="KW-0804">Transcription</keyword>
<feature type="binding site" evidence="7">
    <location>
        <position position="108"/>
    </location>
    <ligand>
        <name>Ni(2+)</name>
        <dbReference type="ChEBI" id="CHEBI:49786"/>
    </ligand>
</feature>
<gene>
    <name evidence="10" type="ordered locus">Metme_1592</name>
</gene>
<dbReference type="Pfam" id="PF01402">
    <property type="entry name" value="RHH_1"/>
    <property type="match status" value="1"/>
</dbReference>
<keyword evidence="4 7" id="KW-0805">Transcription regulation</keyword>
<dbReference type="GO" id="GO:0010045">
    <property type="term" value="P:response to nickel cation"/>
    <property type="evidence" value="ECO:0007669"/>
    <property type="project" value="InterPro"/>
</dbReference>
<dbReference type="InterPro" id="IPR014864">
    <property type="entry name" value="TF_NikR_Ni-bd_C"/>
</dbReference>